<dbReference type="EMBL" id="JAROCY010000001">
    <property type="protein sequence ID" value="MDF8331678.1"/>
    <property type="molecule type" value="Genomic_DNA"/>
</dbReference>
<dbReference type="Pfam" id="PF09832">
    <property type="entry name" value="DUF2059"/>
    <property type="match status" value="1"/>
</dbReference>
<feature type="domain" description="DUF2059" evidence="2">
    <location>
        <begin position="98"/>
        <end position="140"/>
    </location>
</feature>
<keyword evidence="4" id="KW-1185">Reference proteome</keyword>
<sequence>MVTAKTVAPGSATGKPQDANAPIDPEALALARMIISIGFPEAQRSSMFNNLLDTMTGQMRGVFSAKLDNDPRAKAIVEKHLDGFIASSRGIMNAHIPAFMDAYAQGYAREFSIPELQSILDFVKTPAGTHFFSRSSAIIADPAFVSANQDYLRDLQPNIEKMQADLIAELTAYFVEHPPKPNSSS</sequence>
<accession>A0ABT6CCM6</accession>
<evidence type="ECO:0000313" key="3">
    <source>
        <dbReference type="EMBL" id="MDF8331678.1"/>
    </source>
</evidence>
<protein>
    <submittedName>
        <fullName evidence="3">DUF2059 domain-containing protein</fullName>
    </submittedName>
</protein>
<proteinExistence type="predicted"/>
<gene>
    <name evidence="3" type="ORF">POM99_00555</name>
</gene>
<name>A0ABT6CCM6_9SPHN</name>
<evidence type="ECO:0000256" key="1">
    <source>
        <dbReference type="SAM" id="MobiDB-lite"/>
    </source>
</evidence>
<comment type="caution">
    <text evidence="3">The sequence shown here is derived from an EMBL/GenBank/DDBJ whole genome shotgun (WGS) entry which is preliminary data.</text>
</comment>
<reference evidence="3 4" key="1">
    <citation type="submission" date="2023-03" db="EMBL/GenBank/DDBJ databases">
        <title>Novosphingobium cyanobacteriorum sp. nov., isolated from a eutrophic reservoir during the Microcystis bloom period.</title>
        <authorList>
            <person name="Kang M."/>
            <person name="Le V."/>
            <person name="Ko S.-R."/>
            <person name="Lee S.-A."/>
            <person name="Ahn C.-Y."/>
        </authorList>
    </citation>
    <scope>NUCLEOTIDE SEQUENCE [LARGE SCALE GENOMIC DNA]</scope>
    <source>
        <strain evidence="3 4">HBC54</strain>
    </source>
</reference>
<dbReference type="InterPro" id="IPR018637">
    <property type="entry name" value="DUF2059"/>
</dbReference>
<organism evidence="3 4">
    <name type="scientific">Novosphingobium cyanobacteriorum</name>
    <dbReference type="NCBI Taxonomy" id="3024215"/>
    <lineage>
        <taxon>Bacteria</taxon>
        <taxon>Pseudomonadati</taxon>
        <taxon>Pseudomonadota</taxon>
        <taxon>Alphaproteobacteria</taxon>
        <taxon>Sphingomonadales</taxon>
        <taxon>Sphingomonadaceae</taxon>
        <taxon>Novosphingobium</taxon>
    </lineage>
</organism>
<dbReference type="Proteomes" id="UP001222770">
    <property type="component" value="Unassembled WGS sequence"/>
</dbReference>
<evidence type="ECO:0000313" key="4">
    <source>
        <dbReference type="Proteomes" id="UP001222770"/>
    </source>
</evidence>
<evidence type="ECO:0000259" key="2">
    <source>
        <dbReference type="Pfam" id="PF09832"/>
    </source>
</evidence>
<dbReference type="RefSeq" id="WP_277274783.1">
    <property type="nucleotide sequence ID" value="NZ_JAROCY010000001.1"/>
</dbReference>
<feature type="region of interest" description="Disordered" evidence="1">
    <location>
        <begin position="1"/>
        <end position="21"/>
    </location>
</feature>